<comment type="miscellaneous">
    <text evidence="3">A lyase-type mechanism (elimination/hydration) is suggested for the cleavage of the lactyl ether bond of MurNAc 6-phosphate, with the formation of an alpha,beta-unsaturated aldehyde intermediate with (E)-stereochemistry, followed by the syn addition of water to give product.</text>
</comment>
<evidence type="ECO:0000313" key="5">
    <source>
        <dbReference type="EMBL" id="MDN3707061.1"/>
    </source>
</evidence>
<keyword evidence="1 3" id="KW-0456">Lyase</keyword>
<gene>
    <name evidence="3 5" type="primary">murQ</name>
    <name evidence="5" type="ORF">QW060_07930</name>
</gene>
<comment type="similarity">
    <text evidence="3">Belongs to the GCKR-like family. MurNAc-6-P etherase subfamily.</text>
</comment>
<dbReference type="PROSITE" id="PS51464">
    <property type="entry name" value="SIS"/>
    <property type="match status" value="1"/>
</dbReference>
<dbReference type="Gene3D" id="3.40.50.10490">
    <property type="entry name" value="Glucose-6-phosphate isomerase like protein, domain 1"/>
    <property type="match status" value="1"/>
</dbReference>
<dbReference type="EC" id="4.2.1.126" evidence="3"/>
<dbReference type="PROSITE" id="PS01272">
    <property type="entry name" value="GCKR"/>
    <property type="match status" value="1"/>
</dbReference>
<dbReference type="SUPFAM" id="SSF53697">
    <property type="entry name" value="SIS domain"/>
    <property type="match status" value="1"/>
</dbReference>
<proteinExistence type="inferred from homology"/>
<dbReference type="NCBIfam" id="NF003915">
    <property type="entry name" value="PRK05441.1"/>
    <property type="match status" value="1"/>
</dbReference>
<dbReference type="NCBIfam" id="TIGR00274">
    <property type="entry name" value="N-acetylmuramic acid 6-phosphate etherase"/>
    <property type="match status" value="1"/>
</dbReference>
<dbReference type="NCBIfam" id="NF009222">
    <property type="entry name" value="PRK12570.1"/>
    <property type="match status" value="1"/>
</dbReference>
<reference evidence="6" key="1">
    <citation type="journal article" date="2019" name="Int. J. Syst. Evol. Microbiol.">
        <title>The Global Catalogue of Microorganisms (GCM) 10K type strain sequencing project: providing services to taxonomists for standard genome sequencing and annotation.</title>
        <authorList>
            <consortium name="The Broad Institute Genomics Platform"/>
            <consortium name="The Broad Institute Genome Sequencing Center for Infectious Disease"/>
            <person name="Wu L."/>
            <person name="Ma J."/>
        </authorList>
    </citation>
    <scope>NUCLEOTIDE SEQUENCE [LARGE SCALE GENOMIC DNA]</scope>
    <source>
        <strain evidence="6">CECT 7184</strain>
    </source>
</reference>
<name>A0ABT8CTH9_9FLAO</name>
<comment type="subunit">
    <text evidence="3">Homodimer.</text>
</comment>
<dbReference type="InterPro" id="IPR046348">
    <property type="entry name" value="SIS_dom_sf"/>
</dbReference>
<evidence type="ECO:0000256" key="1">
    <source>
        <dbReference type="ARBA" id="ARBA00023239"/>
    </source>
</evidence>
<dbReference type="InterPro" id="IPR001347">
    <property type="entry name" value="SIS_dom"/>
</dbReference>
<dbReference type="GO" id="GO:0016829">
    <property type="term" value="F:lyase activity"/>
    <property type="evidence" value="ECO:0007669"/>
    <property type="project" value="UniProtKB-KW"/>
</dbReference>
<feature type="active site" description="Proton donor" evidence="3">
    <location>
        <position position="81"/>
    </location>
</feature>
<dbReference type="PANTHER" id="PTHR10088:SF4">
    <property type="entry name" value="GLUCOKINASE REGULATORY PROTEIN"/>
    <property type="match status" value="1"/>
</dbReference>
<evidence type="ECO:0000256" key="3">
    <source>
        <dbReference type="HAMAP-Rule" id="MF_00068"/>
    </source>
</evidence>
<dbReference type="PANTHER" id="PTHR10088">
    <property type="entry name" value="GLUCOKINASE REGULATORY PROTEIN"/>
    <property type="match status" value="1"/>
</dbReference>
<feature type="domain" description="SIS" evidence="4">
    <location>
        <begin position="53"/>
        <end position="216"/>
    </location>
</feature>
<comment type="function">
    <text evidence="3">Specifically catalyzes the cleavage of the D-lactyl ether substituent of MurNAc 6-phosphate, producing GlcNAc 6-phosphate and D-lactate.</text>
</comment>
<evidence type="ECO:0000259" key="4">
    <source>
        <dbReference type="PROSITE" id="PS51464"/>
    </source>
</evidence>
<keyword evidence="2 3" id="KW-0119">Carbohydrate metabolism</keyword>
<dbReference type="InterPro" id="IPR040190">
    <property type="entry name" value="MURQ/GCKR"/>
</dbReference>
<organism evidence="5 6">
    <name type="scientific">Paenimyroides ceti</name>
    <dbReference type="NCBI Taxonomy" id="395087"/>
    <lineage>
        <taxon>Bacteria</taxon>
        <taxon>Pseudomonadati</taxon>
        <taxon>Bacteroidota</taxon>
        <taxon>Flavobacteriia</taxon>
        <taxon>Flavobacteriales</taxon>
        <taxon>Flavobacteriaceae</taxon>
        <taxon>Paenimyroides</taxon>
    </lineage>
</organism>
<sequence length="274" mass="29640">MSFIKTTESSSYYDGLEKMTIGELLSNINREDQTVPLAVEKVIPQIERLTEQVINQLRSGGRLFYIGAGTSGRLGIVDASECPPTFGVPFDLVNGLIAGGDQAIRKAVENAEDNTAQAQTDLENHHITSKDFVIGIAASGTTPYVLGGLEFCKKQQIPTGCIVCNAGSPIAITADFPVEVIVGPEFVTGSSRMKAGTAQKLILNMISTATMIQLGHVKGNKMVDMKLSNDKLVNRAIKMVQQELKVDFTTAEQLITSYGNVRNAIDKYNSHDNK</sequence>
<evidence type="ECO:0000256" key="2">
    <source>
        <dbReference type="ARBA" id="ARBA00023277"/>
    </source>
</evidence>
<dbReference type="EMBL" id="JAUFQU010000001">
    <property type="protein sequence ID" value="MDN3707061.1"/>
    <property type="molecule type" value="Genomic_DNA"/>
</dbReference>
<dbReference type="RefSeq" id="WP_290363104.1">
    <property type="nucleotide sequence ID" value="NZ_JAUFQU010000001.1"/>
</dbReference>
<evidence type="ECO:0000313" key="6">
    <source>
        <dbReference type="Proteomes" id="UP001242368"/>
    </source>
</evidence>
<accession>A0ABT8CTH9</accession>
<dbReference type="CDD" id="cd05007">
    <property type="entry name" value="SIS_Etherase"/>
    <property type="match status" value="1"/>
</dbReference>
<dbReference type="Pfam" id="PF22645">
    <property type="entry name" value="GKRP_SIS_N"/>
    <property type="match status" value="1"/>
</dbReference>
<keyword evidence="6" id="KW-1185">Reference proteome</keyword>
<comment type="pathway">
    <text evidence="3">Amino-sugar metabolism; N-acetylmuramate degradation.</text>
</comment>
<dbReference type="Proteomes" id="UP001242368">
    <property type="component" value="Unassembled WGS sequence"/>
</dbReference>
<dbReference type="InterPro" id="IPR005488">
    <property type="entry name" value="Etherase_MurQ"/>
</dbReference>
<feature type="active site" evidence="3">
    <location>
        <position position="112"/>
    </location>
</feature>
<comment type="catalytic activity">
    <reaction evidence="3">
        <text>N-acetyl-D-muramate 6-phosphate + H2O = N-acetyl-D-glucosamine 6-phosphate + (R)-lactate</text>
        <dbReference type="Rhea" id="RHEA:26410"/>
        <dbReference type="ChEBI" id="CHEBI:15377"/>
        <dbReference type="ChEBI" id="CHEBI:16004"/>
        <dbReference type="ChEBI" id="CHEBI:57513"/>
        <dbReference type="ChEBI" id="CHEBI:58722"/>
        <dbReference type="EC" id="4.2.1.126"/>
    </reaction>
</comment>
<protein>
    <recommendedName>
        <fullName evidence="3">N-acetylmuramic acid 6-phosphate etherase</fullName>
        <shortName evidence="3">MurNAc-6-P etherase</shortName>
        <ecNumber evidence="3">4.2.1.126</ecNumber>
    </recommendedName>
    <alternativeName>
        <fullName evidence="3">N-acetylmuramic acid 6-phosphate hydrolase</fullName>
    </alternativeName>
    <alternativeName>
        <fullName evidence="3">N-acetylmuramic acid 6-phosphate lyase</fullName>
    </alternativeName>
</protein>
<dbReference type="HAMAP" id="MF_00068">
    <property type="entry name" value="MurQ"/>
    <property type="match status" value="1"/>
</dbReference>
<dbReference type="InterPro" id="IPR005486">
    <property type="entry name" value="Glucokinase_regulatory_CS"/>
</dbReference>
<comment type="caution">
    <text evidence="5">The sequence shown here is derived from an EMBL/GenBank/DDBJ whole genome shotgun (WGS) entry which is preliminary data.</text>
</comment>